<gene>
    <name evidence="2" type="ORF">IAC10_09155</name>
</gene>
<dbReference type="Gene3D" id="3.30.460.10">
    <property type="entry name" value="Beta Polymerase, domain 2"/>
    <property type="match status" value="1"/>
</dbReference>
<accession>A0A9D1EZI2</accession>
<dbReference type="CDD" id="cd05403">
    <property type="entry name" value="NT_KNTase_like"/>
    <property type="match status" value="1"/>
</dbReference>
<reference evidence="2" key="2">
    <citation type="journal article" date="2021" name="PeerJ">
        <title>Extensive microbial diversity within the chicken gut microbiome revealed by metagenomics and culture.</title>
        <authorList>
            <person name="Gilroy R."/>
            <person name="Ravi A."/>
            <person name="Getino M."/>
            <person name="Pursley I."/>
            <person name="Horton D.L."/>
            <person name="Alikhan N.F."/>
            <person name="Baker D."/>
            <person name="Gharbi K."/>
            <person name="Hall N."/>
            <person name="Watson M."/>
            <person name="Adriaenssens E.M."/>
            <person name="Foster-Nyarko E."/>
            <person name="Jarju S."/>
            <person name="Secka A."/>
            <person name="Antonio M."/>
            <person name="Oren A."/>
            <person name="Chaudhuri R.R."/>
            <person name="La Ragione R."/>
            <person name="Hildebrand F."/>
            <person name="Pallen M.J."/>
        </authorList>
    </citation>
    <scope>NUCLEOTIDE SEQUENCE</scope>
    <source>
        <strain evidence="2">6276</strain>
    </source>
</reference>
<name>A0A9D1EZI2_9BACT</name>
<evidence type="ECO:0000259" key="1">
    <source>
        <dbReference type="Pfam" id="PF01909"/>
    </source>
</evidence>
<dbReference type="Pfam" id="PF01909">
    <property type="entry name" value="NTP_transf_2"/>
    <property type="match status" value="1"/>
</dbReference>
<dbReference type="InterPro" id="IPR002934">
    <property type="entry name" value="Polymerase_NTP_transf_dom"/>
</dbReference>
<dbReference type="AlphaFoldDB" id="A0A9D1EZI2"/>
<dbReference type="EMBL" id="DVIU01000182">
    <property type="protein sequence ID" value="HIS36778.1"/>
    <property type="molecule type" value="Genomic_DNA"/>
</dbReference>
<proteinExistence type="predicted"/>
<evidence type="ECO:0000313" key="3">
    <source>
        <dbReference type="Proteomes" id="UP000823928"/>
    </source>
</evidence>
<dbReference type="InterPro" id="IPR043519">
    <property type="entry name" value="NT_sf"/>
</dbReference>
<comment type="caution">
    <text evidence="2">The sequence shown here is derived from an EMBL/GenBank/DDBJ whole genome shotgun (WGS) entry which is preliminary data.</text>
</comment>
<dbReference type="GO" id="GO:0016779">
    <property type="term" value="F:nucleotidyltransferase activity"/>
    <property type="evidence" value="ECO:0007669"/>
    <property type="project" value="InterPro"/>
</dbReference>
<dbReference type="SUPFAM" id="SSF81301">
    <property type="entry name" value="Nucleotidyltransferase"/>
    <property type="match status" value="1"/>
</dbReference>
<evidence type="ECO:0000313" key="2">
    <source>
        <dbReference type="EMBL" id="HIS36778.1"/>
    </source>
</evidence>
<sequence>MDFDINLWLKNITFRLKDIFKERVIFIGYHGSFKRGEAGADSDIDLVVILDKLDLYDLINYKKLINSMPFAEKACGFISGKREIENWSKTDLFQFAFETEALYGDIKDIISMPDKDDIVIYVKTAAESLYHALCHSFLYDKNPSESLSDLYKMSFFILQADYYVKKGKYIPTKRELLNLLDGDEKVILTHCINKDKIHELNDSGIDSLYELLLNWCSHKIIKN</sequence>
<protein>
    <submittedName>
        <fullName evidence="2">Nucleotidyltransferase domain-containing protein</fullName>
    </submittedName>
</protein>
<feature type="domain" description="Polymerase nucleotidyl transferase" evidence="1">
    <location>
        <begin position="16"/>
        <end position="54"/>
    </location>
</feature>
<organism evidence="2 3">
    <name type="scientific">Candidatus Scatousia excrementigallinarum</name>
    <dbReference type="NCBI Taxonomy" id="2840935"/>
    <lineage>
        <taxon>Bacteria</taxon>
        <taxon>Candidatus Scatousia</taxon>
    </lineage>
</organism>
<dbReference type="Proteomes" id="UP000823928">
    <property type="component" value="Unassembled WGS sequence"/>
</dbReference>
<reference evidence="2" key="1">
    <citation type="submission" date="2020-10" db="EMBL/GenBank/DDBJ databases">
        <authorList>
            <person name="Gilroy R."/>
        </authorList>
    </citation>
    <scope>NUCLEOTIDE SEQUENCE</scope>
    <source>
        <strain evidence="2">6276</strain>
    </source>
</reference>